<gene>
    <name evidence="1" type="ORF">NE686_00730</name>
</gene>
<accession>A0ABT1S551</accession>
<dbReference type="EMBL" id="JANGAC010000001">
    <property type="protein sequence ID" value="MCQ4921594.1"/>
    <property type="molecule type" value="Genomic_DNA"/>
</dbReference>
<keyword evidence="2" id="KW-1185">Reference proteome</keyword>
<sequence>MRKSIALCLYFILALFILTSCRDKQDVVHMGVNAEILEISEQEKTMLVKGLDENSILGDKCYVKCENAYFIEVIDGKPIDITFDDFSVKDKITVDVIEVLETYPSSTITERVQLIQRNDTNYDKISAYMEEECKNVFSPYYELLDFQISNYQEEVVNENVEATFFYKVIHKNYDKDPDTVGYIKEAKERGDSNYQKMYDEYLQPKEMNFELKAIIDKNDLITLYSNISPKGIEWEETKMSDFILSK</sequence>
<evidence type="ECO:0000313" key="2">
    <source>
        <dbReference type="Proteomes" id="UP001524478"/>
    </source>
</evidence>
<evidence type="ECO:0008006" key="3">
    <source>
        <dbReference type="Google" id="ProtNLM"/>
    </source>
</evidence>
<dbReference type="RefSeq" id="WP_256310112.1">
    <property type="nucleotide sequence ID" value="NZ_JANGAC010000001.1"/>
</dbReference>
<evidence type="ECO:0000313" key="1">
    <source>
        <dbReference type="EMBL" id="MCQ4921594.1"/>
    </source>
</evidence>
<dbReference type="PROSITE" id="PS51257">
    <property type="entry name" value="PROKAR_LIPOPROTEIN"/>
    <property type="match status" value="1"/>
</dbReference>
<organism evidence="1 2">
    <name type="scientific">Tissierella carlieri</name>
    <dbReference type="NCBI Taxonomy" id="689904"/>
    <lineage>
        <taxon>Bacteria</taxon>
        <taxon>Bacillati</taxon>
        <taxon>Bacillota</taxon>
        <taxon>Tissierellia</taxon>
        <taxon>Tissierellales</taxon>
        <taxon>Tissierellaceae</taxon>
        <taxon>Tissierella</taxon>
    </lineage>
</organism>
<reference evidence="1 2" key="1">
    <citation type="submission" date="2022-06" db="EMBL/GenBank/DDBJ databases">
        <title>Isolation of gut microbiota from human fecal samples.</title>
        <authorList>
            <person name="Pamer E.G."/>
            <person name="Barat B."/>
            <person name="Waligurski E."/>
            <person name="Medina S."/>
            <person name="Paddock L."/>
            <person name="Mostad J."/>
        </authorList>
    </citation>
    <scope>NUCLEOTIDE SEQUENCE [LARGE SCALE GENOMIC DNA]</scope>
    <source>
        <strain evidence="1 2">DFI.7.95</strain>
    </source>
</reference>
<name>A0ABT1S551_9FIRM</name>
<dbReference type="Proteomes" id="UP001524478">
    <property type="component" value="Unassembled WGS sequence"/>
</dbReference>
<proteinExistence type="predicted"/>
<protein>
    <recommendedName>
        <fullName evidence="3">Lipoprotein</fullName>
    </recommendedName>
</protein>
<comment type="caution">
    <text evidence="1">The sequence shown here is derived from an EMBL/GenBank/DDBJ whole genome shotgun (WGS) entry which is preliminary data.</text>
</comment>